<dbReference type="AlphaFoldDB" id="A0A6A5WVJ8"/>
<dbReference type="PRINTS" id="PR00723">
    <property type="entry name" value="SUBTILISIN"/>
</dbReference>
<evidence type="ECO:0000256" key="5">
    <source>
        <dbReference type="ARBA" id="ARBA00022825"/>
    </source>
</evidence>
<gene>
    <name evidence="12" type="ORF">P154DRAFT_617390</name>
</gene>
<dbReference type="InterPro" id="IPR022398">
    <property type="entry name" value="Peptidase_S8_His-AS"/>
</dbReference>
<keyword evidence="5 8" id="KW-0720">Serine protease</keyword>
<evidence type="ECO:0000256" key="9">
    <source>
        <dbReference type="SAM" id="Coils"/>
    </source>
</evidence>
<feature type="active site" description="Charge relay system" evidence="8">
    <location>
        <position position="382"/>
    </location>
</feature>
<sequence>MRYAAISLLPLLSAASPVLNVGTIHNDAAPVLSSVHAEEVPNSYMIVFKKHVKHAGAKEHHSWVQSIHKERQTDRMELRKRSQFPITEDVFEGLKHTYNIVGSLMGYSGHFDEETIEQIRRHPDVEYIEKDSIVHTTKDDYETEKNAPWGLARISHRDSLSFGTFNKYLFSADGGEGVDVYVIDTGTNTAHVDFEGRAHWGKTIPANDADADGNGHGTHCSGTVAGKKYGVAKKANVYAVKVLRSNGSGTMSDVVKGVEWAAEAHLSAVAAAKKGKKKGFKGSAANMSLGGGKSTTLDLAVNAAVDAGIHFAVAAGNDNADSCNYSPAAAANAVTVGASTMSDERAYFSNFGKCNDIFAPGLNILSTWIGSEHATNTISGTSMASPHIAGLLAYYLSLQPSKDSGYAVADITPKKLKANLISVATKGALSDVPSNTENILAWNGGGSSNFTEIIGKGGYTVGKDSEKTENGKVTITIPSLHEVDEDIKTEFAQAKKAAGRKAHNLESKLEKLTADIEEFVAEEMEGLFDEFKARVARELRLSGDYSDFTINCHGDKHKVHRMIICPRSKYFEKACGFGRENEDKEINLNGDEYEPEIIKLMIQYLYELDYETPGATERATPGLRYQSEPPVSNANLQWRRYFAKGLAGLNKSAMAEAMKVFHKYNPKTEIKPKVYVLRSNPPLNAPASPFGVPASPFGVPASAFGAPVSAFGASVSPFGQAFVNTSPQQRLEEELAAIVDREGTSGGVPWRPLSLQQAPVIHAKMYAIAEHFDIPRLKDLAMDKFLAWTEDHYTNPGFYDAIDVVFDEERTLEEDGALRDVVAGLVCEDLQVWGLDSRIEEKLREVPGLAFRVLKKHFDGSGCDR</sequence>
<keyword evidence="13" id="KW-1185">Reference proteome</keyword>
<dbReference type="Gene3D" id="3.40.50.200">
    <property type="entry name" value="Peptidase S8/S53 domain"/>
    <property type="match status" value="1"/>
</dbReference>
<keyword evidence="6" id="KW-0865">Zymogen</keyword>
<dbReference type="InterPro" id="IPR000210">
    <property type="entry name" value="BTB/POZ_dom"/>
</dbReference>
<keyword evidence="9" id="KW-0175">Coiled coil</keyword>
<keyword evidence="3 10" id="KW-0732">Signal</keyword>
<evidence type="ECO:0000256" key="3">
    <source>
        <dbReference type="ARBA" id="ARBA00022729"/>
    </source>
</evidence>
<evidence type="ECO:0000256" key="6">
    <source>
        <dbReference type="ARBA" id="ARBA00023145"/>
    </source>
</evidence>
<dbReference type="PROSITE" id="PS50097">
    <property type="entry name" value="BTB"/>
    <property type="match status" value="1"/>
</dbReference>
<dbReference type="GO" id="GO:0006508">
    <property type="term" value="P:proteolysis"/>
    <property type="evidence" value="ECO:0007669"/>
    <property type="project" value="UniProtKB-KW"/>
</dbReference>
<dbReference type="FunFam" id="3.40.50.200:FF:000007">
    <property type="entry name" value="Subtilisin-like serine protease"/>
    <property type="match status" value="1"/>
</dbReference>
<dbReference type="CDD" id="cd18186">
    <property type="entry name" value="BTB_POZ_ZBTB_KLHL-like"/>
    <property type="match status" value="1"/>
</dbReference>
<dbReference type="EMBL" id="ML977569">
    <property type="protein sequence ID" value="KAF2004171.1"/>
    <property type="molecule type" value="Genomic_DNA"/>
</dbReference>
<evidence type="ECO:0000256" key="2">
    <source>
        <dbReference type="ARBA" id="ARBA00022670"/>
    </source>
</evidence>
<proteinExistence type="inferred from homology"/>
<feature type="active site" description="Charge relay system" evidence="8">
    <location>
        <position position="216"/>
    </location>
</feature>
<dbReference type="Pfam" id="PF00082">
    <property type="entry name" value="Peptidase_S8"/>
    <property type="match status" value="1"/>
</dbReference>
<dbReference type="Gene3D" id="3.30.710.10">
    <property type="entry name" value="Potassium Channel Kv1.1, Chain A"/>
    <property type="match status" value="1"/>
</dbReference>
<feature type="signal peptide" evidence="10">
    <location>
        <begin position="1"/>
        <end position="15"/>
    </location>
</feature>
<accession>A0A6A5WVJ8</accession>
<evidence type="ECO:0000256" key="10">
    <source>
        <dbReference type="SAM" id="SignalP"/>
    </source>
</evidence>
<dbReference type="InterPro" id="IPR036852">
    <property type="entry name" value="Peptidase_S8/S53_dom_sf"/>
</dbReference>
<dbReference type="PROSITE" id="PS00137">
    <property type="entry name" value="SUBTILASE_HIS"/>
    <property type="match status" value="1"/>
</dbReference>
<dbReference type="InterPro" id="IPR015500">
    <property type="entry name" value="Peptidase_S8_subtilisin-rel"/>
</dbReference>
<dbReference type="FunFam" id="3.30.70.80:FF:000006">
    <property type="entry name" value="Autophagic serine protease Alp2"/>
    <property type="match status" value="1"/>
</dbReference>
<dbReference type="SUPFAM" id="SSF52743">
    <property type="entry name" value="Subtilisin-like"/>
    <property type="match status" value="1"/>
</dbReference>
<reference evidence="12" key="1">
    <citation type="journal article" date="2020" name="Stud. Mycol.">
        <title>101 Dothideomycetes genomes: a test case for predicting lifestyles and emergence of pathogens.</title>
        <authorList>
            <person name="Haridas S."/>
            <person name="Albert R."/>
            <person name="Binder M."/>
            <person name="Bloem J."/>
            <person name="Labutti K."/>
            <person name="Salamov A."/>
            <person name="Andreopoulos B."/>
            <person name="Baker S."/>
            <person name="Barry K."/>
            <person name="Bills G."/>
            <person name="Bluhm B."/>
            <person name="Cannon C."/>
            <person name="Castanera R."/>
            <person name="Culley D."/>
            <person name="Daum C."/>
            <person name="Ezra D."/>
            <person name="Gonzalez J."/>
            <person name="Henrissat B."/>
            <person name="Kuo A."/>
            <person name="Liang C."/>
            <person name="Lipzen A."/>
            <person name="Lutzoni F."/>
            <person name="Magnuson J."/>
            <person name="Mondo S."/>
            <person name="Nolan M."/>
            <person name="Ohm R."/>
            <person name="Pangilinan J."/>
            <person name="Park H.-J."/>
            <person name="Ramirez L."/>
            <person name="Alfaro M."/>
            <person name="Sun H."/>
            <person name="Tritt A."/>
            <person name="Yoshinaga Y."/>
            <person name="Zwiers L.-H."/>
            <person name="Turgeon B."/>
            <person name="Goodwin S."/>
            <person name="Spatafora J."/>
            <person name="Crous P."/>
            <person name="Grigoriev I."/>
        </authorList>
    </citation>
    <scope>NUCLEOTIDE SEQUENCE</scope>
    <source>
        <strain evidence="12">CBS 123094</strain>
    </source>
</reference>
<dbReference type="GO" id="GO:0004252">
    <property type="term" value="F:serine-type endopeptidase activity"/>
    <property type="evidence" value="ECO:0007669"/>
    <property type="project" value="UniProtKB-UniRule"/>
</dbReference>
<evidence type="ECO:0000256" key="8">
    <source>
        <dbReference type="PROSITE-ProRule" id="PRU01240"/>
    </source>
</evidence>
<dbReference type="OrthoDB" id="206201at2759"/>
<dbReference type="InterPro" id="IPR037045">
    <property type="entry name" value="S8pro/Inhibitor_I9_sf"/>
</dbReference>
<name>A0A6A5WVJ8_9PLEO</name>
<dbReference type="Gene3D" id="3.30.70.80">
    <property type="entry name" value="Peptidase S8 propeptide/proteinase inhibitor I9"/>
    <property type="match status" value="1"/>
</dbReference>
<dbReference type="PANTHER" id="PTHR43806">
    <property type="entry name" value="PEPTIDASE S8"/>
    <property type="match status" value="1"/>
</dbReference>
<dbReference type="InterPro" id="IPR034193">
    <property type="entry name" value="PCSK9_ProteinaseK-like"/>
</dbReference>
<keyword evidence="4 8" id="KW-0378">Hydrolase</keyword>
<evidence type="ECO:0000313" key="12">
    <source>
        <dbReference type="EMBL" id="KAF2004171.1"/>
    </source>
</evidence>
<feature type="active site" description="Charge relay system" evidence="8">
    <location>
        <position position="184"/>
    </location>
</feature>
<dbReference type="Pfam" id="PF00651">
    <property type="entry name" value="BTB"/>
    <property type="match status" value="1"/>
</dbReference>
<dbReference type="InterPro" id="IPR011333">
    <property type="entry name" value="SKP1/BTB/POZ_sf"/>
</dbReference>
<feature type="domain" description="BTB" evidence="11">
    <location>
        <begin position="546"/>
        <end position="614"/>
    </location>
</feature>
<dbReference type="GO" id="GO:0019863">
    <property type="term" value="F:IgE binding"/>
    <property type="evidence" value="ECO:0007669"/>
    <property type="project" value="UniProtKB-ARBA"/>
</dbReference>
<evidence type="ECO:0000256" key="1">
    <source>
        <dbReference type="ARBA" id="ARBA00011073"/>
    </source>
</evidence>
<evidence type="ECO:0000256" key="7">
    <source>
        <dbReference type="ARBA" id="ARBA00023180"/>
    </source>
</evidence>
<keyword evidence="2 8" id="KW-0645">Protease</keyword>
<feature type="chain" id="PRO_5025568281" description="BTB domain-containing protein" evidence="10">
    <location>
        <begin position="16"/>
        <end position="865"/>
    </location>
</feature>
<evidence type="ECO:0000313" key="13">
    <source>
        <dbReference type="Proteomes" id="UP000799779"/>
    </source>
</evidence>
<dbReference type="Pfam" id="PF05922">
    <property type="entry name" value="Inhibitor_I9"/>
    <property type="match status" value="1"/>
</dbReference>
<evidence type="ECO:0000259" key="11">
    <source>
        <dbReference type="PROSITE" id="PS50097"/>
    </source>
</evidence>
<dbReference type="InterPro" id="IPR010259">
    <property type="entry name" value="S8pro/Inhibitor_I9"/>
</dbReference>
<feature type="coiled-coil region" evidence="9">
    <location>
        <begin position="495"/>
        <end position="522"/>
    </location>
</feature>
<dbReference type="PROSITE" id="PS00138">
    <property type="entry name" value="SUBTILASE_SER"/>
    <property type="match status" value="1"/>
</dbReference>
<comment type="similarity">
    <text evidence="1 8">Belongs to the peptidase S8 family.</text>
</comment>
<dbReference type="Proteomes" id="UP000799779">
    <property type="component" value="Unassembled WGS sequence"/>
</dbReference>
<dbReference type="PROSITE" id="PS51892">
    <property type="entry name" value="SUBTILASE"/>
    <property type="match status" value="1"/>
</dbReference>
<dbReference type="InterPro" id="IPR000209">
    <property type="entry name" value="Peptidase_S8/S53_dom"/>
</dbReference>
<evidence type="ECO:0000256" key="4">
    <source>
        <dbReference type="ARBA" id="ARBA00022801"/>
    </source>
</evidence>
<dbReference type="InterPro" id="IPR050131">
    <property type="entry name" value="Peptidase_S8_subtilisin-like"/>
</dbReference>
<organism evidence="12 13">
    <name type="scientific">Amniculicola lignicola CBS 123094</name>
    <dbReference type="NCBI Taxonomy" id="1392246"/>
    <lineage>
        <taxon>Eukaryota</taxon>
        <taxon>Fungi</taxon>
        <taxon>Dikarya</taxon>
        <taxon>Ascomycota</taxon>
        <taxon>Pezizomycotina</taxon>
        <taxon>Dothideomycetes</taxon>
        <taxon>Pleosporomycetidae</taxon>
        <taxon>Pleosporales</taxon>
        <taxon>Amniculicolaceae</taxon>
        <taxon>Amniculicola</taxon>
    </lineage>
</organism>
<dbReference type="SUPFAM" id="SSF54695">
    <property type="entry name" value="POZ domain"/>
    <property type="match status" value="1"/>
</dbReference>
<dbReference type="CDD" id="cd04077">
    <property type="entry name" value="Peptidases_S8_PCSK9_ProteinaseK_like"/>
    <property type="match status" value="1"/>
</dbReference>
<keyword evidence="7" id="KW-0325">Glycoprotein</keyword>
<dbReference type="InterPro" id="IPR023828">
    <property type="entry name" value="Peptidase_S8_Ser-AS"/>
</dbReference>
<protein>
    <recommendedName>
        <fullName evidence="11">BTB domain-containing protein</fullName>
    </recommendedName>
</protein>
<dbReference type="PANTHER" id="PTHR43806:SF11">
    <property type="entry name" value="CEREVISIN-RELATED"/>
    <property type="match status" value="1"/>
</dbReference>